<feature type="region of interest" description="Disordered" evidence="1">
    <location>
        <begin position="1"/>
        <end position="45"/>
    </location>
</feature>
<keyword evidence="3" id="KW-1185">Reference proteome</keyword>
<reference evidence="3" key="1">
    <citation type="journal article" date="2020" name="Genome Biol.">
        <title>Gamete binning: chromosome-level and haplotype-resolved genome assembly enabled by high-throughput single-cell sequencing of gamete genomes.</title>
        <authorList>
            <person name="Campoy J.A."/>
            <person name="Sun H."/>
            <person name="Goel M."/>
            <person name="Jiao W.-B."/>
            <person name="Folz-Donahue K."/>
            <person name="Wang N."/>
            <person name="Rubio M."/>
            <person name="Liu C."/>
            <person name="Kukat C."/>
            <person name="Ruiz D."/>
            <person name="Huettel B."/>
            <person name="Schneeberger K."/>
        </authorList>
    </citation>
    <scope>NUCLEOTIDE SEQUENCE [LARGE SCALE GENOMIC DNA]</scope>
    <source>
        <strain evidence="3">cv. Rojo Pasion</strain>
    </source>
</reference>
<evidence type="ECO:0000313" key="2">
    <source>
        <dbReference type="EMBL" id="CAB4319269.1"/>
    </source>
</evidence>
<evidence type="ECO:0000256" key="1">
    <source>
        <dbReference type="SAM" id="MobiDB-lite"/>
    </source>
</evidence>
<dbReference type="Proteomes" id="UP000507245">
    <property type="component" value="Unassembled WGS sequence"/>
</dbReference>
<gene>
    <name evidence="2" type="ORF">ORAREDHAP_LOCUS46458</name>
</gene>
<proteinExistence type="predicted"/>
<dbReference type="EMBL" id="CAEKKB010000007">
    <property type="protein sequence ID" value="CAB4319269.1"/>
    <property type="molecule type" value="Genomic_DNA"/>
</dbReference>
<organism evidence="2 3">
    <name type="scientific">Prunus armeniaca</name>
    <name type="common">Apricot</name>
    <name type="synonym">Armeniaca vulgaris</name>
    <dbReference type="NCBI Taxonomy" id="36596"/>
    <lineage>
        <taxon>Eukaryota</taxon>
        <taxon>Viridiplantae</taxon>
        <taxon>Streptophyta</taxon>
        <taxon>Embryophyta</taxon>
        <taxon>Tracheophyta</taxon>
        <taxon>Spermatophyta</taxon>
        <taxon>Magnoliopsida</taxon>
        <taxon>eudicotyledons</taxon>
        <taxon>Gunneridae</taxon>
        <taxon>Pentapetalae</taxon>
        <taxon>rosids</taxon>
        <taxon>fabids</taxon>
        <taxon>Rosales</taxon>
        <taxon>Rosaceae</taxon>
        <taxon>Amygdaloideae</taxon>
        <taxon>Amygdaleae</taxon>
        <taxon>Prunus</taxon>
    </lineage>
</organism>
<feature type="compositionally biased region" description="Basic and acidic residues" evidence="1">
    <location>
        <begin position="14"/>
        <end position="30"/>
    </location>
</feature>
<feature type="compositionally biased region" description="Basic and acidic residues" evidence="1">
    <location>
        <begin position="111"/>
        <end position="123"/>
    </location>
</feature>
<name>A0A6J5Y009_PRUAR</name>
<evidence type="ECO:0000313" key="3">
    <source>
        <dbReference type="Proteomes" id="UP000507245"/>
    </source>
</evidence>
<dbReference type="AlphaFoldDB" id="A0A6J5Y009"/>
<feature type="region of interest" description="Disordered" evidence="1">
    <location>
        <begin position="100"/>
        <end position="123"/>
    </location>
</feature>
<protein>
    <submittedName>
        <fullName evidence="2">Uncharacterized protein</fullName>
    </submittedName>
</protein>
<accession>A0A6J5Y009</accession>
<sequence>MATTWRWEDEEEEVSGKSREEMLAGKEVRAVGEGGEGGGSERRTRERKVFEAGLKRRKRRVVWEFGWVGIGERRMVVVLEVRNLTGQGLVEKVAGVVVTSGGGEGDDEQEDQKSEGRHCGCQS</sequence>